<dbReference type="Gene3D" id="1.10.150.240">
    <property type="entry name" value="Putative phosphatase, domain 2"/>
    <property type="match status" value="1"/>
</dbReference>
<dbReference type="InterPro" id="IPR036412">
    <property type="entry name" value="HAD-like_sf"/>
</dbReference>
<dbReference type="PANTHER" id="PTHR43434">
    <property type="entry name" value="PHOSPHOGLYCOLATE PHOSPHATASE"/>
    <property type="match status" value="1"/>
</dbReference>
<dbReference type="InterPro" id="IPR050155">
    <property type="entry name" value="HAD-like_hydrolase_sf"/>
</dbReference>
<reference evidence="1 2" key="1">
    <citation type="submission" date="2016-10" db="EMBL/GenBank/DDBJ databases">
        <authorList>
            <person name="de Groot N.N."/>
        </authorList>
    </citation>
    <scope>NUCLEOTIDE SEQUENCE [LARGE SCALE GENOMIC DNA]</scope>
    <source>
        <strain evidence="1 2">JCM 11308</strain>
    </source>
</reference>
<evidence type="ECO:0000313" key="2">
    <source>
        <dbReference type="Proteomes" id="UP000199417"/>
    </source>
</evidence>
<name>A0A1G6WXR7_9NOCA</name>
<dbReference type="Gene3D" id="3.40.50.1000">
    <property type="entry name" value="HAD superfamily/HAD-like"/>
    <property type="match status" value="1"/>
</dbReference>
<accession>A0A1G6WXR7</accession>
<proteinExistence type="predicted"/>
<protein>
    <submittedName>
        <fullName evidence="1">Phosphoglycolate phosphatase</fullName>
    </submittedName>
</protein>
<dbReference type="SUPFAM" id="SSF56784">
    <property type="entry name" value="HAD-like"/>
    <property type="match status" value="1"/>
</dbReference>
<dbReference type="Proteomes" id="UP000199417">
    <property type="component" value="Unassembled WGS sequence"/>
</dbReference>
<gene>
    <name evidence="1" type="ORF">SAMN05444580_10620</name>
</gene>
<dbReference type="Pfam" id="PF13419">
    <property type="entry name" value="HAD_2"/>
    <property type="match status" value="1"/>
</dbReference>
<dbReference type="SFLD" id="SFLDG01129">
    <property type="entry name" value="C1.5:_HAD__Beta-PGM__Phosphata"/>
    <property type="match status" value="1"/>
</dbReference>
<keyword evidence="2" id="KW-1185">Reference proteome</keyword>
<evidence type="ECO:0000313" key="1">
    <source>
        <dbReference type="EMBL" id="SDD70730.1"/>
    </source>
</evidence>
<dbReference type="AlphaFoldDB" id="A0A1G6WXR7"/>
<dbReference type="InterPro" id="IPR023198">
    <property type="entry name" value="PGP-like_dom2"/>
</dbReference>
<sequence length="227" mass="23437">MSTSPSTATVTLFDLDGTLTDSAPGIVAGFRHALAVVGAEAPDGDLEELIVGPPMADTLRTLGLDEPTVATALAAYFARYDEIGWAENAVFDGIGDLLDAVGRDGARLAVATSKSERFARRILEHFGLAHHFEVIAGASADGTRRAKVDVIEHALRGLGLAPTAAADGGTAGVVMVGDREHDVHGAAHWGIPTVFVGWGYGSAEEAAGARWSAATVAQLGRILDVTP</sequence>
<dbReference type="STRING" id="168276.SAMN05444580_10620"/>
<dbReference type="GO" id="GO:0004713">
    <property type="term" value="F:protein tyrosine kinase activity"/>
    <property type="evidence" value="ECO:0007669"/>
    <property type="project" value="TreeGrafter"/>
</dbReference>
<dbReference type="SFLD" id="SFLDS00003">
    <property type="entry name" value="Haloacid_Dehalogenase"/>
    <property type="match status" value="1"/>
</dbReference>
<dbReference type="PANTHER" id="PTHR43434:SF20">
    <property type="entry name" value="5'-NUCLEOTIDASE"/>
    <property type="match status" value="1"/>
</dbReference>
<dbReference type="InterPro" id="IPR023214">
    <property type="entry name" value="HAD_sf"/>
</dbReference>
<organism evidence="1 2">
    <name type="scientific">Rhodococcus tukisamuensis</name>
    <dbReference type="NCBI Taxonomy" id="168276"/>
    <lineage>
        <taxon>Bacteria</taxon>
        <taxon>Bacillati</taxon>
        <taxon>Actinomycetota</taxon>
        <taxon>Actinomycetes</taxon>
        <taxon>Mycobacteriales</taxon>
        <taxon>Nocardiaceae</taxon>
        <taxon>Rhodococcus</taxon>
    </lineage>
</organism>
<dbReference type="RefSeq" id="WP_072845802.1">
    <property type="nucleotide sequence ID" value="NZ_FNAB01000006.1"/>
</dbReference>
<dbReference type="InterPro" id="IPR041492">
    <property type="entry name" value="HAD_2"/>
</dbReference>
<dbReference type="GO" id="GO:0005829">
    <property type="term" value="C:cytosol"/>
    <property type="evidence" value="ECO:0007669"/>
    <property type="project" value="TreeGrafter"/>
</dbReference>
<dbReference type="EMBL" id="FNAB01000006">
    <property type="protein sequence ID" value="SDD70730.1"/>
    <property type="molecule type" value="Genomic_DNA"/>
</dbReference>